<feature type="domain" description="HYR" evidence="4">
    <location>
        <begin position="326"/>
        <end position="410"/>
    </location>
</feature>
<dbReference type="InterPro" id="IPR011641">
    <property type="entry name" value="Tyr-kin_ephrin_A/B_rcpt-like"/>
</dbReference>
<dbReference type="PANTHER" id="PTHR46343">
    <property type="entry name" value="HYR DOMAIN-CONTAINING PROTEIN"/>
    <property type="match status" value="1"/>
</dbReference>
<protein>
    <submittedName>
        <fullName evidence="6">Sushi, von Willebrand factor type A, EGF and pentraxin domain-containing protein 1</fullName>
    </submittedName>
</protein>
<dbReference type="Proteomes" id="UP001054945">
    <property type="component" value="Unassembled WGS sequence"/>
</dbReference>
<feature type="disulfide bond" evidence="3">
    <location>
        <begin position="237"/>
        <end position="264"/>
    </location>
</feature>
<keyword evidence="7" id="KW-1185">Reference proteome</keyword>
<evidence type="ECO:0000313" key="7">
    <source>
        <dbReference type="Proteomes" id="UP001054945"/>
    </source>
</evidence>
<dbReference type="InterPro" id="IPR000436">
    <property type="entry name" value="Sushi_SCR_CCP_dom"/>
</dbReference>
<name>A0AAV4VYF7_CAEEX</name>
<evidence type="ECO:0000256" key="2">
    <source>
        <dbReference type="ARBA" id="ARBA00023157"/>
    </source>
</evidence>
<keyword evidence="2 3" id="KW-1015">Disulfide bond</keyword>
<dbReference type="Pfam" id="PF02494">
    <property type="entry name" value="HYR"/>
    <property type="match status" value="1"/>
</dbReference>
<dbReference type="Pfam" id="PF07699">
    <property type="entry name" value="Ephrin_rec_like"/>
    <property type="match status" value="1"/>
</dbReference>
<dbReference type="InterPro" id="IPR035976">
    <property type="entry name" value="Sushi/SCR/CCP_sf"/>
</dbReference>
<gene>
    <name evidence="6" type="primary">SVEP1</name>
    <name evidence="6" type="ORF">CEXT_704921</name>
</gene>
<sequence>SAGEGPAQSHQGRLPRNGWVLERGRSRPAAKCCVTSRWKSSLSESERERAGAIRYGVRSSRGAQLHSRQLRGIRGAGEERGYTKTEKKEAIFIHQYLHIGSYLDQPPESCSSLCPPGRIVAMKWPNVLAEPRMDIMPAYVEKAFMELVLKGDCHACPAGTFRPTSSPGDISSCLPCPDINQVSLPGSTSLDQCICKTDFRELERNASECPPLNPPEHGYFVNGGCSRVFNAACGIRCDSGYKLQGSSIRLCAENGSWTGEDASCIMKTCPALSPPRHGSMMCNTPDNGYSKRNASFLAITDTPLWVLKKRTCLAISLWDGLQALCRHIESPVIKCPEDIVLDADESDASAMVEWPTPHTYDNSGEPVILTVIPAIVSPRRFDIGIAIIHYAAEDRARNRARCNFTVTVRDVQPPTIDRCVSPSIIILEGPAPYLQPGKNLCSLTTGKTRQHMAIPREASILSSRTTDVIYEVKDESGNNNTCVIVITVQGV</sequence>
<dbReference type="PANTHER" id="PTHR46343:SF2">
    <property type="entry name" value="SUSHI_VON WILLEBRAND FACTOR TYPE A_EGF_PENTRAXIN DOMAIN-CONTAINING 1"/>
    <property type="match status" value="1"/>
</dbReference>
<evidence type="ECO:0000313" key="6">
    <source>
        <dbReference type="EMBL" id="GIY75028.1"/>
    </source>
</evidence>
<dbReference type="Pfam" id="PF00084">
    <property type="entry name" value="Sushi"/>
    <property type="match status" value="1"/>
</dbReference>
<dbReference type="PROSITE" id="PS50923">
    <property type="entry name" value="SUSHI"/>
    <property type="match status" value="1"/>
</dbReference>
<dbReference type="EMBL" id="BPLR01015291">
    <property type="protein sequence ID" value="GIY75028.1"/>
    <property type="molecule type" value="Genomic_DNA"/>
</dbReference>
<dbReference type="SUPFAM" id="SSF57184">
    <property type="entry name" value="Growth factor receptor domain"/>
    <property type="match status" value="1"/>
</dbReference>
<dbReference type="Gene3D" id="2.10.50.10">
    <property type="entry name" value="Tumor Necrosis Factor Receptor, subunit A, domain 2"/>
    <property type="match status" value="1"/>
</dbReference>
<evidence type="ECO:0000256" key="3">
    <source>
        <dbReference type="PROSITE-ProRule" id="PRU00302"/>
    </source>
</evidence>
<dbReference type="InterPro" id="IPR003410">
    <property type="entry name" value="HYR_dom"/>
</dbReference>
<feature type="non-terminal residue" evidence="6">
    <location>
        <position position="1"/>
    </location>
</feature>
<accession>A0AAV4VYF7</accession>
<dbReference type="PROSITE" id="PS50825">
    <property type="entry name" value="HYR"/>
    <property type="match status" value="1"/>
</dbReference>
<evidence type="ECO:0000259" key="4">
    <source>
        <dbReference type="PROSITE" id="PS50825"/>
    </source>
</evidence>
<dbReference type="InterPro" id="IPR009030">
    <property type="entry name" value="Growth_fac_rcpt_cys_sf"/>
</dbReference>
<dbReference type="InterPro" id="IPR043555">
    <property type="entry name" value="SRPX-like"/>
</dbReference>
<evidence type="ECO:0000259" key="5">
    <source>
        <dbReference type="PROSITE" id="PS50923"/>
    </source>
</evidence>
<evidence type="ECO:0000256" key="1">
    <source>
        <dbReference type="ARBA" id="ARBA00022737"/>
    </source>
</evidence>
<keyword evidence="3" id="KW-0768">Sushi</keyword>
<dbReference type="SMART" id="SM01411">
    <property type="entry name" value="Ephrin_rec_like"/>
    <property type="match status" value="1"/>
</dbReference>
<feature type="domain" description="Sushi" evidence="5">
    <location>
        <begin position="207"/>
        <end position="266"/>
    </location>
</feature>
<dbReference type="SUPFAM" id="SSF57535">
    <property type="entry name" value="Complement control module/SCR domain"/>
    <property type="match status" value="1"/>
</dbReference>
<comment type="caution">
    <text evidence="6">The sequence shown here is derived from an EMBL/GenBank/DDBJ whole genome shotgun (WGS) entry which is preliminary data.</text>
</comment>
<reference evidence="6 7" key="1">
    <citation type="submission" date="2021-06" db="EMBL/GenBank/DDBJ databases">
        <title>Caerostris extrusa draft genome.</title>
        <authorList>
            <person name="Kono N."/>
            <person name="Arakawa K."/>
        </authorList>
    </citation>
    <scope>NUCLEOTIDE SEQUENCE [LARGE SCALE GENOMIC DNA]</scope>
</reference>
<keyword evidence="1" id="KW-0677">Repeat</keyword>
<dbReference type="SMART" id="SM00032">
    <property type="entry name" value="CCP"/>
    <property type="match status" value="1"/>
</dbReference>
<organism evidence="6 7">
    <name type="scientific">Caerostris extrusa</name>
    <name type="common">Bark spider</name>
    <name type="synonym">Caerostris bankana</name>
    <dbReference type="NCBI Taxonomy" id="172846"/>
    <lineage>
        <taxon>Eukaryota</taxon>
        <taxon>Metazoa</taxon>
        <taxon>Ecdysozoa</taxon>
        <taxon>Arthropoda</taxon>
        <taxon>Chelicerata</taxon>
        <taxon>Arachnida</taxon>
        <taxon>Araneae</taxon>
        <taxon>Araneomorphae</taxon>
        <taxon>Entelegynae</taxon>
        <taxon>Araneoidea</taxon>
        <taxon>Araneidae</taxon>
        <taxon>Caerostris</taxon>
    </lineage>
</organism>
<dbReference type="AlphaFoldDB" id="A0AAV4VYF7"/>
<proteinExistence type="predicted"/>
<dbReference type="Gene3D" id="2.10.70.10">
    <property type="entry name" value="Complement Module, domain 1"/>
    <property type="match status" value="1"/>
</dbReference>
<dbReference type="CDD" id="cd00033">
    <property type="entry name" value="CCP"/>
    <property type="match status" value="1"/>
</dbReference>
<comment type="caution">
    <text evidence="3">Lacks conserved residue(s) required for the propagation of feature annotation.</text>
</comment>